<gene>
    <name evidence="2" type="ORF">MCHLO_03577</name>
</gene>
<dbReference type="EMBL" id="DF842131">
    <property type="protein sequence ID" value="GAT46033.1"/>
    <property type="molecule type" value="Genomic_DNA"/>
</dbReference>
<name>A0ABQ0L4G3_MYCCL</name>
<feature type="coiled-coil region" evidence="1">
    <location>
        <begin position="84"/>
        <end position="111"/>
    </location>
</feature>
<accession>A0ABQ0L4G3</accession>
<proteinExistence type="predicted"/>
<protein>
    <submittedName>
        <fullName evidence="2">Uncharacterized protein</fullName>
    </submittedName>
</protein>
<keyword evidence="1" id="KW-0175">Coiled coil</keyword>
<evidence type="ECO:0000313" key="2">
    <source>
        <dbReference type="EMBL" id="GAT46033.1"/>
    </source>
</evidence>
<keyword evidence="3" id="KW-1185">Reference proteome</keyword>
<reference evidence="2" key="1">
    <citation type="submission" date="2014-09" db="EMBL/GenBank/DDBJ databases">
        <title>Genome sequence of the luminous mushroom Mycena chlorophos for searching fungal bioluminescence genes.</title>
        <authorList>
            <person name="Tanaka Y."/>
            <person name="Kasuga D."/>
            <person name="Oba Y."/>
            <person name="Hase S."/>
            <person name="Sato K."/>
            <person name="Oba Y."/>
            <person name="Sakakibara Y."/>
        </authorList>
    </citation>
    <scope>NUCLEOTIDE SEQUENCE</scope>
</reference>
<evidence type="ECO:0000256" key="1">
    <source>
        <dbReference type="SAM" id="Coils"/>
    </source>
</evidence>
<organism evidence="2 3">
    <name type="scientific">Mycena chlorophos</name>
    <name type="common">Agaric fungus</name>
    <name type="synonym">Agaricus chlorophos</name>
    <dbReference type="NCBI Taxonomy" id="658473"/>
    <lineage>
        <taxon>Eukaryota</taxon>
        <taxon>Fungi</taxon>
        <taxon>Dikarya</taxon>
        <taxon>Basidiomycota</taxon>
        <taxon>Agaricomycotina</taxon>
        <taxon>Agaricomycetes</taxon>
        <taxon>Agaricomycetidae</taxon>
        <taxon>Agaricales</taxon>
        <taxon>Marasmiineae</taxon>
        <taxon>Mycenaceae</taxon>
        <taxon>Mycena</taxon>
    </lineage>
</organism>
<evidence type="ECO:0000313" key="3">
    <source>
        <dbReference type="Proteomes" id="UP000815677"/>
    </source>
</evidence>
<sequence>MDTHVLVLCASPTSGSQWEQLRLPAGLEATPSNVAHALAVRTPASWEVEKTSQFTFRARRKAPNACRAHCKESTPLLDETRHLLAKAQDALDKCTKSHDELMKRLDALQAENAMFREFFIDHLKTNIENLESRHTKRVRMEAADIILRDLNDVVFAQDSEAIRFLQSRGYDHIIQLLRVGVESLSDSDEHLVSSVNSTLADPSEESQSRPCFTSTVHQVLQEGGPEGLLSISEDLESSRALGRQLDQLRAQLQRFTETAGPLAT</sequence>
<dbReference type="Proteomes" id="UP000815677">
    <property type="component" value="Unassembled WGS sequence"/>
</dbReference>